<comment type="caution">
    <text evidence="1">The sequence shown here is derived from an EMBL/GenBank/DDBJ whole genome shotgun (WGS) entry which is preliminary data.</text>
</comment>
<gene>
    <name evidence="1" type="ORF">PMIN01_12089</name>
</gene>
<evidence type="ECO:0000313" key="2">
    <source>
        <dbReference type="Proteomes" id="UP000756921"/>
    </source>
</evidence>
<organism evidence="1 2">
    <name type="scientific">Paraphaeosphaeria minitans</name>
    <dbReference type="NCBI Taxonomy" id="565426"/>
    <lineage>
        <taxon>Eukaryota</taxon>
        <taxon>Fungi</taxon>
        <taxon>Dikarya</taxon>
        <taxon>Ascomycota</taxon>
        <taxon>Pezizomycotina</taxon>
        <taxon>Dothideomycetes</taxon>
        <taxon>Pleosporomycetidae</taxon>
        <taxon>Pleosporales</taxon>
        <taxon>Massarineae</taxon>
        <taxon>Didymosphaeriaceae</taxon>
        <taxon>Paraphaeosphaeria</taxon>
    </lineage>
</organism>
<keyword evidence="2" id="KW-1185">Reference proteome</keyword>
<name>A0A9P6G7R0_9PLEO</name>
<dbReference type="OrthoDB" id="5293813at2759"/>
<accession>A0A9P6G7R0</accession>
<evidence type="ECO:0000313" key="1">
    <source>
        <dbReference type="EMBL" id="KAF9730156.1"/>
    </source>
</evidence>
<proteinExistence type="predicted"/>
<dbReference type="AlphaFoldDB" id="A0A9P6G7R0"/>
<reference evidence="1" key="1">
    <citation type="journal article" date="2020" name="Mol. Plant Microbe Interact.">
        <title>Genome Sequence of the Biocontrol Agent Coniothyrium minitans strain Conio (IMI 134523).</title>
        <authorList>
            <person name="Patel D."/>
            <person name="Shittu T.A."/>
            <person name="Baroncelli R."/>
            <person name="Muthumeenakshi S."/>
            <person name="Osborne T.H."/>
            <person name="Janganan T.K."/>
            <person name="Sreenivasaprasad S."/>
        </authorList>
    </citation>
    <scope>NUCLEOTIDE SEQUENCE</scope>
    <source>
        <strain evidence="1">Conio</strain>
    </source>
</reference>
<dbReference type="Proteomes" id="UP000756921">
    <property type="component" value="Unassembled WGS sequence"/>
</dbReference>
<protein>
    <submittedName>
        <fullName evidence="1">Sexual development protein</fullName>
    </submittedName>
</protein>
<sequence length="377" mass="41155">MRASIYYGTAALATLACASPTSSLSPPYHERNEHKGGSYWEGDSFKDLSPYLPDGLPTPSIEQINEIQSRAHGTLPNTTLPSQLSNDGITNFKLIAFNELFEVVFFFELLQNITNNVDGYELGEARDEILEDLTVILAVEELHALGANAILRENGVDPIEPCRYNFPVSDYKAAITLAATFTDVVLGALQDMNNIFAQNAENGPVRLISSVIGNEGEQESLFRIIQKKTTPAQPFLTTSTREFAFTAVNSLVVPGSCPNIGEIPLQIFKPLNVLTQDIGPMTKEIQFSFSLQDADVDLDALSLVLINAQNKPIVKKLENIEVDHDHGVATFAADCAFNESLFYGLTFTAVTHSASFFKDAGDVAKKTIFGPGLIEID</sequence>
<dbReference type="EMBL" id="WJXW01000015">
    <property type="protein sequence ID" value="KAF9730156.1"/>
    <property type="molecule type" value="Genomic_DNA"/>
</dbReference>
<dbReference type="PROSITE" id="PS51257">
    <property type="entry name" value="PROKAR_LIPOPROTEIN"/>
    <property type="match status" value="1"/>
</dbReference>